<accession>A0A7D5P5H7</accession>
<sequence>MGDQDSAGDGITDHVPEDAESTLSPEDKLQNADDEELLREYYDTVHHLGVCDAEGQIDNQQQNWEGVLFQEILSRMDEDYEPTY</sequence>
<reference evidence="2 3" key="1">
    <citation type="submission" date="2020-07" db="EMBL/GenBank/DDBJ databases">
        <title>Halosimplex pelagicum sp. nov. and Halosimplex rubrum sp. nov., isolated from salted brown alga Laminaria, and emended description of the genus Halosimplex.</title>
        <authorList>
            <person name="Cui H."/>
        </authorList>
    </citation>
    <scope>NUCLEOTIDE SEQUENCE [LARGE SCALE GENOMIC DNA]</scope>
    <source>
        <strain evidence="2 3">R27</strain>
    </source>
</reference>
<dbReference type="KEGG" id="hrr:HZS55_12895"/>
<dbReference type="RefSeq" id="WP_179908067.1">
    <property type="nucleotide sequence ID" value="NZ_CP058910.1"/>
</dbReference>
<dbReference type="EMBL" id="CP058910">
    <property type="protein sequence ID" value="QLH78145.1"/>
    <property type="molecule type" value="Genomic_DNA"/>
</dbReference>
<feature type="region of interest" description="Disordered" evidence="1">
    <location>
        <begin position="1"/>
        <end position="30"/>
    </location>
</feature>
<name>A0A7D5P5H7_9EURY</name>
<evidence type="ECO:0000313" key="3">
    <source>
        <dbReference type="Proteomes" id="UP000509667"/>
    </source>
</evidence>
<dbReference type="Proteomes" id="UP000509667">
    <property type="component" value="Chromosome"/>
</dbReference>
<gene>
    <name evidence="2" type="ORF">HZS55_12895</name>
</gene>
<protein>
    <submittedName>
        <fullName evidence="2">Uncharacterized protein</fullName>
    </submittedName>
</protein>
<evidence type="ECO:0000313" key="2">
    <source>
        <dbReference type="EMBL" id="QLH78145.1"/>
    </source>
</evidence>
<dbReference type="OrthoDB" id="351092at2157"/>
<evidence type="ECO:0000256" key="1">
    <source>
        <dbReference type="SAM" id="MobiDB-lite"/>
    </source>
</evidence>
<dbReference type="AlphaFoldDB" id="A0A7D5P5H7"/>
<keyword evidence="3" id="KW-1185">Reference proteome</keyword>
<proteinExistence type="predicted"/>
<dbReference type="GeneID" id="56078776"/>
<organism evidence="2 3">
    <name type="scientific">Halosimplex rubrum</name>
    <dbReference type="NCBI Taxonomy" id="869889"/>
    <lineage>
        <taxon>Archaea</taxon>
        <taxon>Methanobacteriati</taxon>
        <taxon>Methanobacteriota</taxon>
        <taxon>Stenosarchaea group</taxon>
        <taxon>Halobacteria</taxon>
        <taxon>Halobacteriales</taxon>
        <taxon>Haloarculaceae</taxon>
        <taxon>Halosimplex</taxon>
    </lineage>
</organism>